<dbReference type="GO" id="GO:0000155">
    <property type="term" value="F:phosphorelay sensor kinase activity"/>
    <property type="evidence" value="ECO:0007669"/>
    <property type="project" value="InterPro"/>
</dbReference>
<dbReference type="Gene3D" id="3.30.450.20">
    <property type="entry name" value="PAS domain"/>
    <property type="match status" value="2"/>
</dbReference>
<evidence type="ECO:0000256" key="14">
    <source>
        <dbReference type="SAM" id="Phobius"/>
    </source>
</evidence>
<dbReference type="GO" id="GO:0005524">
    <property type="term" value="F:ATP binding"/>
    <property type="evidence" value="ECO:0007669"/>
    <property type="project" value="UniProtKB-KW"/>
</dbReference>
<evidence type="ECO:0000256" key="3">
    <source>
        <dbReference type="ARBA" id="ARBA00012438"/>
    </source>
</evidence>
<dbReference type="OrthoDB" id="9792686at2"/>
<keyword evidence="7 14" id="KW-0812">Transmembrane</keyword>
<dbReference type="SMART" id="SM00387">
    <property type="entry name" value="HATPase_c"/>
    <property type="match status" value="1"/>
</dbReference>
<dbReference type="PANTHER" id="PTHR43547">
    <property type="entry name" value="TWO-COMPONENT HISTIDINE KINASE"/>
    <property type="match status" value="1"/>
</dbReference>
<name>A0A4V1ANG8_9BACL</name>
<dbReference type="KEGG" id="panc:E2636_16955"/>
<gene>
    <name evidence="16" type="ORF">E2636_16955</name>
</gene>
<dbReference type="InterPro" id="IPR033463">
    <property type="entry name" value="sCache_3"/>
</dbReference>
<dbReference type="Gene3D" id="3.30.565.10">
    <property type="entry name" value="Histidine kinase-like ATPase, C-terminal domain"/>
    <property type="match status" value="1"/>
</dbReference>
<dbReference type="PANTHER" id="PTHR43547:SF3">
    <property type="entry name" value="SENSOR PROTEIN CITS"/>
    <property type="match status" value="1"/>
</dbReference>
<feature type="transmembrane region" description="Helical" evidence="14">
    <location>
        <begin position="12"/>
        <end position="35"/>
    </location>
</feature>
<evidence type="ECO:0000256" key="8">
    <source>
        <dbReference type="ARBA" id="ARBA00022741"/>
    </source>
</evidence>
<dbReference type="InterPro" id="IPR029151">
    <property type="entry name" value="Sensor-like_sf"/>
</dbReference>
<evidence type="ECO:0000256" key="10">
    <source>
        <dbReference type="ARBA" id="ARBA00022840"/>
    </source>
</evidence>
<dbReference type="PRINTS" id="PR00344">
    <property type="entry name" value="BCTRLSENSOR"/>
</dbReference>
<dbReference type="EMBL" id="CP038015">
    <property type="protein sequence ID" value="QBP42725.1"/>
    <property type="molecule type" value="Genomic_DNA"/>
</dbReference>
<keyword evidence="9 16" id="KW-0418">Kinase</keyword>
<dbReference type="InterPro" id="IPR036890">
    <property type="entry name" value="HATPase_C_sf"/>
</dbReference>
<dbReference type="SUPFAM" id="SSF55785">
    <property type="entry name" value="PYP-like sensor domain (PAS domain)"/>
    <property type="match status" value="1"/>
</dbReference>
<accession>A0A4V1ANG8</accession>
<evidence type="ECO:0000256" key="5">
    <source>
        <dbReference type="ARBA" id="ARBA00022553"/>
    </source>
</evidence>
<sequence>MKNLLNVSLQTKIMGLIVSLVIGIIFVSLSFFTYYEINQSVENSTRIGLQTAKTVANMNSVEEALTMLNQNEELQHLAIRISSQVDANFIIIENRDGKILAHPIEDKINSYNKIHENFKAIVFGGYYSLVSEQNVGLSIVGKAPIFNDQKQVIGVVTVGYLKDEIITATINRVKDISIFVIFIILIGVISSILLARNIRKDTLDLEPREIATLYRDRNAILSSINEGIIAMDNSKRITLMNQAAQNILGLDSTYENKPIYDAIQTPKITEIIEKNQTHSSLEIDINGYVVILNIFPIMKEEQNVGTVLTFKDKTEMLKLMNTLSEVQTLSDDLRAQTHEFQNKLYVISGLLQLGHQEEALEMIQNESVIVQQNNNLIFEQIKDLKIQALLFGKIGKASEKKIDFHIEETSTLGVFPKHITTAQSTIIIGNLIDNAFEAVAQCVEKKVVFFAVDYGEEIVLEIVDSGMGISKEDIDLIFDQGYTTKSGSGRGFGLSNVIKVVKELNGSIEVNCEASGTTFTVFIPK</sequence>
<dbReference type="PROSITE" id="PS50109">
    <property type="entry name" value="HIS_KIN"/>
    <property type="match status" value="1"/>
</dbReference>
<dbReference type="InterPro" id="IPR003594">
    <property type="entry name" value="HATPase_dom"/>
</dbReference>
<evidence type="ECO:0000256" key="11">
    <source>
        <dbReference type="ARBA" id="ARBA00022989"/>
    </source>
</evidence>
<dbReference type="Pfam" id="PF02518">
    <property type="entry name" value="HATPase_c"/>
    <property type="match status" value="1"/>
</dbReference>
<dbReference type="GO" id="GO:0006355">
    <property type="term" value="P:regulation of DNA-templated transcription"/>
    <property type="evidence" value="ECO:0007669"/>
    <property type="project" value="InterPro"/>
</dbReference>
<keyword evidence="8" id="KW-0547">Nucleotide-binding</keyword>
<evidence type="ECO:0000256" key="6">
    <source>
        <dbReference type="ARBA" id="ARBA00022679"/>
    </source>
</evidence>
<evidence type="ECO:0000256" key="1">
    <source>
        <dbReference type="ARBA" id="ARBA00000085"/>
    </source>
</evidence>
<dbReference type="Pfam" id="PF14689">
    <property type="entry name" value="SPOB_a"/>
    <property type="match status" value="1"/>
</dbReference>
<dbReference type="Proteomes" id="UP000294292">
    <property type="component" value="Chromosome"/>
</dbReference>
<feature type="transmembrane region" description="Helical" evidence="14">
    <location>
        <begin position="176"/>
        <end position="195"/>
    </location>
</feature>
<evidence type="ECO:0000313" key="17">
    <source>
        <dbReference type="Proteomes" id="UP000294292"/>
    </source>
</evidence>
<keyword evidence="10" id="KW-0067">ATP-binding</keyword>
<evidence type="ECO:0000256" key="12">
    <source>
        <dbReference type="ARBA" id="ARBA00023012"/>
    </source>
</evidence>
<proteinExistence type="predicted"/>
<dbReference type="Gene3D" id="1.10.287.130">
    <property type="match status" value="1"/>
</dbReference>
<dbReference type="InterPro" id="IPR000014">
    <property type="entry name" value="PAS"/>
</dbReference>
<evidence type="ECO:0000256" key="13">
    <source>
        <dbReference type="ARBA" id="ARBA00023136"/>
    </source>
</evidence>
<dbReference type="SUPFAM" id="SSF103190">
    <property type="entry name" value="Sensory domain-like"/>
    <property type="match status" value="1"/>
</dbReference>
<dbReference type="InterPro" id="IPR013767">
    <property type="entry name" value="PAS_fold"/>
</dbReference>
<evidence type="ECO:0000256" key="2">
    <source>
        <dbReference type="ARBA" id="ARBA00004651"/>
    </source>
</evidence>
<evidence type="ECO:0000256" key="4">
    <source>
        <dbReference type="ARBA" id="ARBA00022475"/>
    </source>
</evidence>
<dbReference type="Pfam" id="PF00989">
    <property type="entry name" value="PAS"/>
    <property type="match status" value="1"/>
</dbReference>
<dbReference type="InterPro" id="IPR035965">
    <property type="entry name" value="PAS-like_dom_sf"/>
</dbReference>
<dbReference type="InterPro" id="IPR016120">
    <property type="entry name" value="Sig_transdc_His_kin_SpoOB"/>
</dbReference>
<dbReference type="InterPro" id="IPR005467">
    <property type="entry name" value="His_kinase_dom"/>
</dbReference>
<dbReference type="GO" id="GO:0005886">
    <property type="term" value="C:plasma membrane"/>
    <property type="evidence" value="ECO:0007669"/>
    <property type="project" value="UniProtKB-SubCell"/>
</dbReference>
<evidence type="ECO:0000259" key="15">
    <source>
        <dbReference type="PROSITE" id="PS50109"/>
    </source>
</evidence>
<protein>
    <recommendedName>
        <fullName evidence="3">histidine kinase</fullName>
        <ecNumber evidence="3">2.7.13.3</ecNumber>
    </recommendedName>
</protein>
<dbReference type="AlphaFoldDB" id="A0A4V1ANG8"/>
<comment type="subcellular location">
    <subcellularLocation>
        <location evidence="2">Cell membrane</location>
        <topology evidence="2">Multi-pass membrane protein</topology>
    </subcellularLocation>
</comment>
<keyword evidence="17" id="KW-1185">Reference proteome</keyword>
<keyword evidence="4" id="KW-1003">Cell membrane</keyword>
<organism evidence="16 17">
    <name type="scientific">Paenisporosarcina antarctica</name>
    <dbReference type="NCBI Taxonomy" id="417367"/>
    <lineage>
        <taxon>Bacteria</taxon>
        <taxon>Bacillati</taxon>
        <taxon>Bacillota</taxon>
        <taxon>Bacilli</taxon>
        <taxon>Bacillales</taxon>
        <taxon>Caryophanaceae</taxon>
        <taxon>Paenisporosarcina</taxon>
    </lineage>
</organism>
<keyword evidence="11 14" id="KW-1133">Transmembrane helix</keyword>
<dbReference type="SUPFAM" id="SSF55890">
    <property type="entry name" value="Sporulation response regulatory protein Spo0B"/>
    <property type="match status" value="1"/>
</dbReference>
<reference evidence="16 17" key="1">
    <citation type="submission" date="2019-03" db="EMBL/GenBank/DDBJ databases">
        <title>Complete genome sequence of Paenisporosarcina antarctica CGMCC 1.6503T.</title>
        <authorList>
            <person name="Rong J.-C."/>
            <person name="Chi N.-Y."/>
            <person name="Zhang Q.-F."/>
        </authorList>
    </citation>
    <scope>NUCLEOTIDE SEQUENCE [LARGE SCALE GENOMIC DNA]</scope>
    <source>
        <strain evidence="16 17">CGMCC 1.6503</strain>
    </source>
</reference>
<dbReference type="EC" id="2.7.13.3" evidence="3"/>
<feature type="domain" description="Histidine kinase" evidence="15">
    <location>
        <begin position="427"/>
        <end position="525"/>
    </location>
</feature>
<dbReference type="InterPro" id="IPR004358">
    <property type="entry name" value="Sig_transdc_His_kin-like_C"/>
</dbReference>
<dbReference type="RefSeq" id="WP_134211374.1">
    <property type="nucleotide sequence ID" value="NZ_CP038015.1"/>
</dbReference>
<dbReference type="Pfam" id="PF17203">
    <property type="entry name" value="sCache_3_2"/>
    <property type="match status" value="1"/>
</dbReference>
<comment type="catalytic activity">
    <reaction evidence="1">
        <text>ATP + protein L-histidine = ADP + protein N-phospho-L-histidine.</text>
        <dbReference type="EC" id="2.7.13.3"/>
    </reaction>
</comment>
<keyword evidence="12" id="KW-0902">Two-component regulatory system</keyword>
<keyword evidence="13 14" id="KW-0472">Membrane</keyword>
<evidence type="ECO:0000256" key="9">
    <source>
        <dbReference type="ARBA" id="ARBA00022777"/>
    </source>
</evidence>
<evidence type="ECO:0000256" key="7">
    <source>
        <dbReference type="ARBA" id="ARBA00022692"/>
    </source>
</evidence>
<keyword evidence="6" id="KW-0808">Transferase</keyword>
<dbReference type="SUPFAM" id="SSF55874">
    <property type="entry name" value="ATPase domain of HSP90 chaperone/DNA topoisomerase II/histidine kinase"/>
    <property type="match status" value="1"/>
</dbReference>
<dbReference type="InterPro" id="IPR039506">
    <property type="entry name" value="SPOB_a"/>
</dbReference>
<keyword evidence="5" id="KW-0597">Phosphoprotein</keyword>
<dbReference type="SMART" id="SM00091">
    <property type="entry name" value="PAS"/>
    <property type="match status" value="1"/>
</dbReference>
<evidence type="ECO:0000313" key="16">
    <source>
        <dbReference type="EMBL" id="QBP42725.1"/>
    </source>
</evidence>